<dbReference type="Proteomes" id="UP000000486">
    <property type="component" value="Chromosome"/>
</dbReference>
<proteinExistence type="predicted"/>
<dbReference type="Gene3D" id="1.10.10.10">
    <property type="entry name" value="Winged helix-like DNA-binding domain superfamily/Winged helix DNA-binding domain"/>
    <property type="match status" value="1"/>
</dbReference>
<dbReference type="PROSITE" id="PS50110">
    <property type="entry name" value="RESPONSE_REGULATORY"/>
    <property type="match status" value="1"/>
</dbReference>
<dbReference type="PANTHER" id="PTHR43367:SF1">
    <property type="entry name" value="TWO-COMPONENT RESPONSE REGULATOR-LIKE APRR6-RELATED"/>
    <property type="match status" value="1"/>
</dbReference>
<dbReference type="Pfam" id="PF03861">
    <property type="entry name" value="ANTAR"/>
    <property type="match status" value="1"/>
</dbReference>
<dbReference type="AlphaFoldDB" id="A0A0E0UVN8"/>
<dbReference type="InterPro" id="IPR008327">
    <property type="entry name" value="Sig_transdc_resp-reg_antiterm"/>
</dbReference>
<dbReference type="PANTHER" id="PTHR43367">
    <property type="match status" value="1"/>
</dbReference>
<dbReference type="FunFam" id="1.10.10.10:FF:000299">
    <property type="entry name" value="ANTAR domain-containing response regulator"/>
    <property type="match status" value="1"/>
</dbReference>
<dbReference type="GO" id="GO:0003723">
    <property type="term" value="F:RNA binding"/>
    <property type="evidence" value="ECO:0007669"/>
    <property type="project" value="InterPro"/>
</dbReference>
<evidence type="ECO:0000256" key="2">
    <source>
        <dbReference type="PROSITE-ProRule" id="PRU00169"/>
    </source>
</evidence>
<dbReference type="PROSITE" id="PS50921">
    <property type="entry name" value="ANTAR"/>
    <property type="match status" value="1"/>
</dbReference>
<dbReference type="Pfam" id="PF00072">
    <property type="entry name" value="Response_reg"/>
    <property type="match status" value="1"/>
</dbReference>
<evidence type="ECO:0000259" key="3">
    <source>
        <dbReference type="PROSITE" id="PS50110"/>
    </source>
</evidence>
<dbReference type="FunFam" id="3.40.50.2300:FF:000463">
    <property type="entry name" value="ANTAR domain-containing response regulator"/>
    <property type="match status" value="1"/>
</dbReference>
<keyword evidence="2" id="KW-0597">Phosphoprotein</keyword>
<evidence type="ECO:0000313" key="5">
    <source>
        <dbReference type="EMBL" id="AEH92183.1"/>
    </source>
</evidence>
<evidence type="ECO:0000313" key="6">
    <source>
        <dbReference type="Proteomes" id="UP000000486"/>
    </source>
</evidence>
<protein>
    <submittedName>
        <fullName evidence="5">Putative two-component response regulator</fullName>
    </submittedName>
</protein>
<dbReference type="Gene3D" id="3.40.50.2300">
    <property type="match status" value="1"/>
</dbReference>
<name>A0A0E0UVN8_LISMM</name>
<dbReference type="InterPro" id="IPR036388">
    <property type="entry name" value="WH-like_DNA-bd_sf"/>
</dbReference>
<dbReference type="EMBL" id="CP002816">
    <property type="protein sequence ID" value="AEH92183.1"/>
    <property type="molecule type" value="Genomic_DNA"/>
</dbReference>
<keyword evidence="1" id="KW-0902">Two-component regulatory system</keyword>
<dbReference type="KEGG" id="lmq:LMM7_1178"/>
<evidence type="ECO:0000256" key="1">
    <source>
        <dbReference type="ARBA" id="ARBA00023012"/>
    </source>
</evidence>
<feature type="modified residue" description="4-aspartylphosphate" evidence="2">
    <location>
        <position position="74"/>
    </location>
</feature>
<gene>
    <name evidence="5" type="primary">nasT</name>
    <name evidence="5" type="ordered locus">LMM7_1178</name>
</gene>
<organism evidence="5 6">
    <name type="scientific">Listeria monocytogenes serotype 4a (strain M7)</name>
    <dbReference type="NCBI Taxonomy" id="1030009"/>
    <lineage>
        <taxon>Bacteria</taxon>
        <taxon>Bacillati</taxon>
        <taxon>Bacillota</taxon>
        <taxon>Bacilli</taxon>
        <taxon>Bacillales</taxon>
        <taxon>Listeriaceae</taxon>
        <taxon>Listeria</taxon>
    </lineage>
</organism>
<reference evidence="5 6" key="1">
    <citation type="journal article" date="2011" name="J. Bacteriol.">
        <title>Genome sequence of the nonpathogenic Listeria monocytogenes serovar 4a strain M7.</title>
        <authorList>
            <person name="Chen J."/>
            <person name="Xia Y."/>
            <person name="Cheng C."/>
            <person name="Fang C."/>
            <person name="Shan Y."/>
            <person name="Jin G."/>
            <person name="Fang W."/>
        </authorList>
    </citation>
    <scope>NUCLEOTIDE SEQUENCE [LARGE SCALE GENOMIC DNA]</scope>
    <source>
        <strain evidence="5 6">M7</strain>
    </source>
</reference>
<dbReference type="PATRIC" id="fig|1030009.3.peg.1167"/>
<accession>A0A0E0UVN8</accession>
<dbReference type="PIRSF" id="PIRSF036382">
    <property type="entry name" value="RR_antiterm"/>
    <property type="match status" value="1"/>
</dbReference>
<feature type="domain" description="ANTAR" evidence="4">
    <location>
        <begin position="145"/>
        <end position="206"/>
    </location>
</feature>
<dbReference type="InterPro" id="IPR011006">
    <property type="entry name" value="CheY-like_superfamily"/>
</dbReference>
<dbReference type="SUPFAM" id="SSF52172">
    <property type="entry name" value="CheY-like"/>
    <property type="match status" value="1"/>
</dbReference>
<evidence type="ECO:0000259" key="4">
    <source>
        <dbReference type="PROSITE" id="PS50921"/>
    </source>
</evidence>
<dbReference type="HOGENOM" id="CLU_000445_65_0_9"/>
<dbReference type="InterPro" id="IPR001789">
    <property type="entry name" value="Sig_transdc_resp-reg_receiver"/>
</dbReference>
<sequence length="210" mass="23431">MILSFIVTNQSIAEEEDVTGMNGRIVIADDEPITRMDIRDILEEANYNVVGEATDGFEAIELCKSHQPDLVIMDIQMPLLDGLKAGKRIISEGLAGGIILLTAFSDPKNTEKAKGFGALGYLVKPLDEKSLIPTVEMSIAKGRETRKLEQQLEKLTKKLEERKVIEKAKGVLMIENNITEEEAYNMIRNLSMDKRCPMMEIAETIVMSDD</sequence>
<dbReference type="GO" id="GO:0000160">
    <property type="term" value="P:phosphorelay signal transduction system"/>
    <property type="evidence" value="ECO:0007669"/>
    <property type="project" value="UniProtKB-KW"/>
</dbReference>
<dbReference type="InterPro" id="IPR005561">
    <property type="entry name" value="ANTAR"/>
</dbReference>
<dbReference type="SMART" id="SM01012">
    <property type="entry name" value="ANTAR"/>
    <property type="match status" value="1"/>
</dbReference>
<dbReference type="SMART" id="SM00448">
    <property type="entry name" value="REC"/>
    <property type="match status" value="1"/>
</dbReference>
<feature type="domain" description="Response regulatory" evidence="3">
    <location>
        <begin position="24"/>
        <end position="139"/>
    </location>
</feature>